<dbReference type="OrthoDB" id="332676at2"/>
<dbReference type="STRING" id="1079859.SAMN04515674_10281"/>
<feature type="domain" description="AB hydrolase-1" evidence="3">
    <location>
        <begin position="69"/>
        <end position="306"/>
    </location>
</feature>
<reference evidence="4 5" key="1">
    <citation type="submission" date="2016-10" db="EMBL/GenBank/DDBJ databases">
        <authorList>
            <person name="de Groot N.N."/>
        </authorList>
    </citation>
    <scope>NUCLEOTIDE SEQUENCE [LARGE SCALE GENOMIC DNA]</scope>
    <source>
        <strain evidence="5">E92,LMG 26720,CCM 7988</strain>
    </source>
</reference>
<dbReference type="GO" id="GO:0047372">
    <property type="term" value="F:monoacylglycerol lipase activity"/>
    <property type="evidence" value="ECO:0007669"/>
    <property type="project" value="TreeGrafter"/>
</dbReference>
<keyword evidence="5" id="KW-1185">Reference proteome</keyword>
<proteinExistence type="inferred from homology"/>
<dbReference type="InterPro" id="IPR029058">
    <property type="entry name" value="AB_hydrolase_fold"/>
</dbReference>
<dbReference type="Gene3D" id="3.40.50.1820">
    <property type="entry name" value="alpha/beta hydrolase"/>
    <property type="match status" value="1"/>
</dbReference>
<feature type="active site" description="Charge relay system" evidence="2">
    <location>
        <position position="148"/>
    </location>
</feature>
<dbReference type="PANTHER" id="PTHR10794">
    <property type="entry name" value="ABHYDROLASE DOMAIN-CONTAINING PROTEIN"/>
    <property type="match status" value="1"/>
</dbReference>
<dbReference type="PIRSF" id="PIRSF005211">
    <property type="entry name" value="Ab_hydro_YheT"/>
    <property type="match status" value="1"/>
</dbReference>
<organism evidence="4 5">
    <name type="scientific">Pseudarcicella hirudinis</name>
    <dbReference type="NCBI Taxonomy" id="1079859"/>
    <lineage>
        <taxon>Bacteria</taxon>
        <taxon>Pseudomonadati</taxon>
        <taxon>Bacteroidota</taxon>
        <taxon>Cytophagia</taxon>
        <taxon>Cytophagales</taxon>
        <taxon>Flectobacillaceae</taxon>
        <taxon>Pseudarcicella</taxon>
    </lineage>
</organism>
<evidence type="ECO:0000256" key="1">
    <source>
        <dbReference type="ARBA" id="ARBA00010884"/>
    </source>
</evidence>
<dbReference type="InterPro" id="IPR000073">
    <property type="entry name" value="AB_hydrolase_1"/>
</dbReference>
<dbReference type="PANTHER" id="PTHR10794:SF94">
    <property type="entry name" value="ESTERASE YHET-RELATED"/>
    <property type="match status" value="1"/>
</dbReference>
<dbReference type="GO" id="GO:0034338">
    <property type="term" value="F:short-chain carboxylesterase activity"/>
    <property type="evidence" value="ECO:0007669"/>
    <property type="project" value="TreeGrafter"/>
</dbReference>
<gene>
    <name evidence="4" type="ORF">SAMN04515674_10281</name>
</gene>
<name>A0A1I5NRF6_9BACT</name>
<evidence type="ECO:0000256" key="2">
    <source>
        <dbReference type="PIRSR" id="PIRSR005211-1"/>
    </source>
</evidence>
<comment type="similarity">
    <text evidence="1">Belongs to the AB hydrolase superfamily. AB hydrolase 4 family.</text>
</comment>
<sequence length="336" mass="37979">MPIIESSYQASHIWQNAHFSTIYPSVFRKVPGVHYVRERIELWDGDFLDLDWSYADFSLPASLNKTSKLVILTHGFLGNTSRPYILGSVKAFNKVGWDALAWNHRGLSGESNRLERLTTHGGSDDLEAVINHALSLHKYHEIVLVGFSKGGNISLKYAGEKNACIPKEIKSVVAVSVPADIQGSVNAMGKEGFYTNRFKRKLLKFLKNRPTLVSSELLNDFEKFRTLDDFTEHYVAPLHGMRDAREYYDQCSARHVVNDIKVPSLILNAQNDPVLSDSCALLDVAAQSDYIFSEVPKFGGHCGFYESNNDDLYWVDKRIVSFVEKEEEVVSRQIPD</sequence>
<protein>
    <recommendedName>
        <fullName evidence="3">AB hydrolase-1 domain-containing protein</fullName>
    </recommendedName>
</protein>
<dbReference type="Proteomes" id="UP000199306">
    <property type="component" value="Unassembled WGS sequence"/>
</dbReference>
<feature type="active site" description="Charge relay system" evidence="2">
    <location>
        <position position="272"/>
    </location>
</feature>
<dbReference type="InterPro" id="IPR050960">
    <property type="entry name" value="AB_hydrolase_4_sf"/>
</dbReference>
<dbReference type="EMBL" id="FOXH01000002">
    <property type="protein sequence ID" value="SFP24354.1"/>
    <property type="molecule type" value="Genomic_DNA"/>
</dbReference>
<evidence type="ECO:0000313" key="5">
    <source>
        <dbReference type="Proteomes" id="UP000199306"/>
    </source>
</evidence>
<evidence type="ECO:0000313" key="4">
    <source>
        <dbReference type="EMBL" id="SFP24354.1"/>
    </source>
</evidence>
<accession>A0A1I5NRF6</accession>
<evidence type="ECO:0000259" key="3">
    <source>
        <dbReference type="Pfam" id="PF00561"/>
    </source>
</evidence>
<dbReference type="InterPro" id="IPR012020">
    <property type="entry name" value="ABHD4"/>
</dbReference>
<feature type="active site" description="Charge relay system" evidence="2">
    <location>
        <position position="301"/>
    </location>
</feature>
<dbReference type="RefSeq" id="WP_092012282.1">
    <property type="nucleotide sequence ID" value="NZ_FOXH01000002.1"/>
</dbReference>
<dbReference type="AlphaFoldDB" id="A0A1I5NRF6"/>
<dbReference type="Pfam" id="PF00561">
    <property type="entry name" value="Abhydrolase_1"/>
    <property type="match status" value="1"/>
</dbReference>
<dbReference type="SUPFAM" id="SSF53474">
    <property type="entry name" value="alpha/beta-Hydrolases"/>
    <property type="match status" value="1"/>
</dbReference>